<dbReference type="Gramene" id="OPUNC06G03980.1">
    <property type="protein sequence ID" value="OPUNC06G03980.1"/>
    <property type="gene ID" value="OPUNC06G03980"/>
</dbReference>
<evidence type="ECO:0000313" key="1">
    <source>
        <dbReference type="EnsemblPlants" id="OPUNC06G03980.1"/>
    </source>
</evidence>
<dbReference type="Proteomes" id="UP000026962">
    <property type="component" value="Chromosome 6"/>
</dbReference>
<reference evidence="1" key="2">
    <citation type="submission" date="2018-05" db="EMBL/GenBank/DDBJ databases">
        <title>OpunRS2 (Oryza punctata Reference Sequence Version 2).</title>
        <authorList>
            <person name="Zhang J."/>
            <person name="Kudrna D."/>
            <person name="Lee S."/>
            <person name="Talag J."/>
            <person name="Welchert J."/>
            <person name="Wing R.A."/>
        </authorList>
    </citation>
    <scope>NUCLEOTIDE SEQUENCE [LARGE SCALE GENOMIC DNA]</scope>
</reference>
<proteinExistence type="predicted"/>
<accession>A0A0E0L886</accession>
<reference evidence="1" key="1">
    <citation type="submission" date="2015-04" db="UniProtKB">
        <authorList>
            <consortium name="EnsemblPlants"/>
        </authorList>
    </citation>
    <scope>IDENTIFICATION</scope>
</reference>
<evidence type="ECO:0000313" key="2">
    <source>
        <dbReference type="Proteomes" id="UP000026962"/>
    </source>
</evidence>
<name>A0A0E0L886_ORYPU</name>
<organism evidence="1">
    <name type="scientific">Oryza punctata</name>
    <name type="common">Red rice</name>
    <dbReference type="NCBI Taxonomy" id="4537"/>
    <lineage>
        <taxon>Eukaryota</taxon>
        <taxon>Viridiplantae</taxon>
        <taxon>Streptophyta</taxon>
        <taxon>Embryophyta</taxon>
        <taxon>Tracheophyta</taxon>
        <taxon>Spermatophyta</taxon>
        <taxon>Magnoliopsida</taxon>
        <taxon>Liliopsida</taxon>
        <taxon>Poales</taxon>
        <taxon>Poaceae</taxon>
        <taxon>BOP clade</taxon>
        <taxon>Oryzoideae</taxon>
        <taxon>Oryzeae</taxon>
        <taxon>Oryzinae</taxon>
        <taxon>Oryza</taxon>
    </lineage>
</organism>
<protein>
    <submittedName>
        <fullName evidence="1">Uncharacterized protein</fullName>
    </submittedName>
</protein>
<dbReference type="EnsemblPlants" id="OPUNC06G03980.1">
    <property type="protein sequence ID" value="OPUNC06G03980.1"/>
    <property type="gene ID" value="OPUNC06G03980"/>
</dbReference>
<keyword evidence="2" id="KW-1185">Reference proteome</keyword>
<sequence>MGLVENWTDANLPIKWARRAVESKRPAAAAVDCAGDLRGLQMRGCGPVRRSASFTSPCAAGWKIFCGVDRGVRAARRRR</sequence>
<dbReference type="HOGENOM" id="CLU_2610223_0_0_1"/>
<dbReference type="AlphaFoldDB" id="A0A0E0L886"/>